<dbReference type="InterPro" id="IPR010982">
    <property type="entry name" value="Lambda_DNA-bd_dom_sf"/>
</dbReference>
<evidence type="ECO:0000256" key="1">
    <source>
        <dbReference type="ARBA" id="ARBA00023015"/>
    </source>
</evidence>
<dbReference type="Gene3D" id="3.40.50.2300">
    <property type="match status" value="2"/>
</dbReference>
<dbReference type="EMBL" id="CP041692">
    <property type="protein sequence ID" value="QDP97102.1"/>
    <property type="molecule type" value="Genomic_DNA"/>
</dbReference>
<dbReference type="GO" id="GO:0003700">
    <property type="term" value="F:DNA-binding transcription factor activity"/>
    <property type="evidence" value="ECO:0007669"/>
    <property type="project" value="TreeGrafter"/>
</dbReference>
<name>A0A516Q146_9ACTN</name>
<dbReference type="InterPro" id="IPR046335">
    <property type="entry name" value="LacI/GalR-like_sensor"/>
</dbReference>
<dbReference type="AlphaFoldDB" id="A0A516Q146"/>
<evidence type="ECO:0000259" key="4">
    <source>
        <dbReference type="PROSITE" id="PS50932"/>
    </source>
</evidence>
<dbReference type="GO" id="GO:0000976">
    <property type="term" value="F:transcription cis-regulatory region binding"/>
    <property type="evidence" value="ECO:0007669"/>
    <property type="project" value="TreeGrafter"/>
</dbReference>
<evidence type="ECO:0000313" key="6">
    <source>
        <dbReference type="Proteomes" id="UP000319263"/>
    </source>
</evidence>
<feature type="domain" description="HTH lacI-type" evidence="4">
    <location>
        <begin position="4"/>
        <end position="58"/>
    </location>
</feature>
<dbReference type="PROSITE" id="PS50932">
    <property type="entry name" value="HTH_LACI_2"/>
    <property type="match status" value="1"/>
</dbReference>
<keyword evidence="1" id="KW-0805">Transcription regulation</keyword>
<dbReference type="CDD" id="cd01392">
    <property type="entry name" value="HTH_LacI"/>
    <property type="match status" value="1"/>
</dbReference>
<dbReference type="Proteomes" id="UP000319263">
    <property type="component" value="Chromosome"/>
</dbReference>
<accession>A0A516Q146</accession>
<dbReference type="InterPro" id="IPR000843">
    <property type="entry name" value="HTH_LacI"/>
</dbReference>
<evidence type="ECO:0000313" key="5">
    <source>
        <dbReference type="EMBL" id="QDP97102.1"/>
    </source>
</evidence>
<sequence length="342" mass="36589">MARVGIREVAAYAGVSMGTVSHFLNHPDRVSAQKADRIQQAIDQLGFVRNNAARQLRLGHSTTIAYIAPDVSNPFFSTLAEGAEERAAEAGYSVFLANSKGERHREDSYLALFQEYGVRGLLVGSPLPIEDRLQAIRRHGTPSVLVGRRAGSELQPSVSIDDVLGGRLAAEHLIKTGRRRIAFVGGPISVQQVSDRLQGASVAVRESGTATLEVIDVGTRLIATGHEVGAAIAARPRTARPTAIFTANDLIAIGLAQTLSTSGIDIGADIAIVGYDNIEYAENAIVPLSSIRPPHEEFGRAAIDLLLETIDSDGPLAEPHRVFAPELVIRASSAKSRTRRRS</sequence>
<keyword evidence="2" id="KW-0238">DNA-binding</keyword>
<dbReference type="SUPFAM" id="SSF47413">
    <property type="entry name" value="lambda repressor-like DNA-binding domains"/>
    <property type="match status" value="1"/>
</dbReference>
<keyword evidence="6" id="KW-1185">Reference proteome</keyword>
<evidence type="ECO:0000256" key="3">
    <source>
        <dbReference type="ARBA" id="ARBA00023163"/>
    </source>
</evidence>
<dbReference type="PROSITE" id="PS00356">
    <property type="entry name" value="HTH_LACI_1"/>
    <property type="match status" value="1"/>
</dbReference>
<dbReference type="OrthoDB" id="37081at2"/>
<evidence type="ECO:0000256" key="2">
    <source>
        <dbReference type="ARBA" id="ARBA00023125"/>
    </source>
</evidence>
<dbReference type="RefSeq" id="WP_143987063.1">
    <property type="nucleotide sequence ID" value="NZ_CP041692.1"/>
</dbReference>
<gene>
    <name evidence="5" type="ORF">FOE78_15250</name>
</gene>
<dbReference type="Gene3D" id="1.10.260.40">
    <property type="entry name" value="lambda repressor-like DNA-binding domains"/>
    <property type="match status" value="1"/>
</dbReference>
<keyword evidence="3" id="KW-0804">Transcription</keyword>
<dbReference type="Pfam" id="PF13377">
    <property type="entry name" value="Peripla_BP_3"/>
    <property type="match status" value="1"/>
</dbReference>
<reference evidence="5 6" key="1">
    <citation type="submission" date="2019-07" db="EMBL/GenBank/DDBJ databases">
        <title>Microlunatus dokdonensis sp. nov. isolated from the rhizospheric soil of the wild plant Elymus tsukushiensis.</title>
        <authorList>
            <person name="Ghim S.-Y."/>
            <person name="Hwang Y.-J."/>
            <person name="Son J.-S."/>
            <person name="Shin J.-H."/>
        </authorList>
    </citation>
    <scope>NUCLEOTIDE SEQUENCE [LARGE SCALE GENOMIC DNA]</scope>
    <source>
        <strain evidence="5 6">KUDC0627</strain>
    </source>
</reference>
<dbReference type="KEGG" id="mik:FOE78_15250"/>
<dbReference type="InterPro" id="IPR028082">
    <property type="entry name" value="Peripla_BP_I"/>
</dbReference>
<organism evidence="5 6">
    <name type="scientific">Microlunatus elymi</name>
    <dbReference type="NCBI Taxonomy" id="2596828"/>
    <lineage>
        <taxon>Bacteria</taxon>
        <taxon>Bacillati</taxon>
        <taxon>Actinomycetota</taxon>
        <taxon>Actinomycetes</taxon>
        <taxon>Propionibacteriales</taxon>
        <taxon>Propionibacteriaceae</taxon>
        <taxon>Microlunatus</taxon>
    </lineage>
</organism>
<dbReference type="SMART" id="SM00354">
    <property type="entry name" value="HTH_LACI"/>
    <property type="match status" value="1"/>
</dbReference>
<dbReference type="Pfam" id="PF00356">
    <property type="entry name" value="LacI"/>
    <property type="match status" value="1"/>
</dbReference>
<dbReference type="PANTHER" id="PTHR30146">
    <property type="entry name" value="LACI-RELATED TRANSCRIPTIONAL REPRESSOR"/>
    <property type="match status" value="1"/>
</dbReference>
<dbReference type="SUPFAM" id="SSF53822">
    <property type="entry name" value="Periplasmic binding protein-like I"/>
    <property type="match status" value="1"/>
</dbReference>
<protein>
    <submittedName>
        <fullName evidence="5">LacI family transcriptional regulator</fullName>
    </submittedName>
</protein>
<proteinExistence type="predicted"/>
<dbReference type="PANTHER" id="PTHR30146:SF109">
    <property type="entry name" value="HTH-TYPE TRANSCRIPTIONAL REGULATOR GALS"/>
    <property type="match status" value="1"/>
</dbReference>